<organism evidence="1 2">
    <name type="scientific">Bacillus phage Wes44</name>
    <dbReference type="NCBI Taxonomy" id="2283012"/>
    <lineage>
        <taxon>Viruses</taxon>
        <taxon>Duplodnaviria</taxon>
        <taxon>Heunggongvirae</taxon>
        <taxon>Uroviricota</taxon>
        <taxon>Caudoviricetes</taxon>
        <taxon>Gutmannvirinae</taxon>
        <taxon>Carmenvirus</taxon>
        <taxon>Carmenvirus Wes44</taxon>
    </lineage>
</organism>
<keyword evidence="2" id="KW-1185">Reference proteome</keyword>
<dbReference type="Proteomes" id="UP000260494">
    <property type="component" value="Segment"/>
</dbReference>
<proteinExistence type="predicted"/>
<accession>A0A346FK06</accession>
<evidence type="ECO:0000313" key="1">
    <source>
        <dbReference type="EMBL" id="AXN58311.1"/>
    </source>
</evidence>
<name>A0A346FK06_9CAUD</name>
<evidence type="ECO:0000313" key="2">
    <source>
        <dbReference type="Proteomes" id="UP000260494"/>
    </source>
</evidence>
<sequence length="246" mass="28266">MTNWSIIRNDWESTDASMAEIAHKYTVKLNTLRSRKNREGWKKLEGSSSNPNSSKMTTTIEQVAGGGEQVIVKPEIVVTPRQTPANKRNYARTAVNSPWLAYMPDDVVELMRKMEQADPLDILYDQIRLQWSMIVRGQEIMYVSSQEDIDKFKTSMSMESDSWEIHTSWDKYGKFMSAMSTAQKELRFLIQQFMDIAPVEDERRARIKAIEATTELTEQRIKALKGNTKDTTMLEVLIGAMEGVQK</sequence>
<gene>
    <name evidence="1" type="ORF">Wes44_2</name>
</gene>
<dbReference type="EMBL" id="MH598512">
    <property type="protein sequence ID" value="AXN58311.1"/>
    <property type="molecule type" value="Genomic_DNA"/>
</dbReference>
<reference evidence="2" key="1">
    <citation type="submission" date="2018-07" db="EMBL/GenBank/DDBJ databases">
        <authorList>
            <person name="Himelright M."/>
            <person name="Eisemann E."/>
            <person name="Alder H."/>
            <person name="Craig M."/>
            <person name="Clem A."/>
            <person name="Temple L."/>
        </authorList>
    </citation>
    <scope>NUCLEOTIDE SEQUENCE [LARGE SCALE GENOMIC DNA]</scope>
</reference>
<protein>
    <submittedName>
        <fullName evidence="1">Terminase small subunit</fullName>
    </submittedName>
</protein>